<comment type="caution">
    <text evidence="6">The sequence shown here is derived from an EMBL/GenBank/DDBJ whole genome shotgun (WGS) entry which is preliminary data.</text>
</comment>
<dbReference type="SUPFAM" id="SSF53850">
    <property type="entry name" value="Periplasmic binding protein-like II"/>
    <property type="match status" value="1"/>
</dbReference>
<evidence type="ECO:0008006" key="8">
    <source>
        <dbReference type="Google" id="ProtNLM"/>
    </source>
</evidence>
<keyword evidence="2" id="KW-0813">Transport</keyword>
<sequence>MKKQKYSLFLSALIIVMAMLVLAACSKGNPAPSAGPADSDSATGDPSPTKKADDKGAADKKWVIRFDPQMHLPKKPDAQDPTEKKALDELNKEYEALHPNVKIELVKVPTTQDRNAWLQARMMAKDAPDIFWTNFETTWENYHKGWFYAVDEWMKKPNPYNGNKIWGDTFVPGMLDSVRAPDGKLYDIPADGVGVAIYYNKKIFKDLNLNIPKTWKEFMDVQAKIKESGTTPFAFMHVNKGCCDVSWSDTLLHNQFLIGNMAHLDEDKNNRLDPIEIARATKKGVMPNEDILRQEFTLLKEWSQYWPKGYMSKYDQNQMFASGKAAMMFGGSWTIASLNAMKLPFEWGAFNFPLVTKESASLSTEKGAKILGPWGPGQWVIPGYMEKDDPGKLPVIMDYLMFLSKPENISKLDMETESEPNIIGAKAPEGHEVFLEDIPLIVTNGYDVYMGKSFSDAWENGIIQYLSGSMSLDDLIAEVKKAYAKGADETIAQYEQALKK</sequence>
<dbReference type="EMBL" id="QMFB01000025">
    <property type="protein sequence ID" value="RAV14859.1"/>
    <property type="molecule type" value="Genomic_DNA"/>
</dbReference>
<dbReference type="AlphaFoldDB" id="A0A329M417"/>
<feature type="signal peptide" evidence="5">
    <location>
        <begin position="1"/>
        <end position="23"/>
    </location>
</feature>
<evidence type="ECO:0000256" key="5">
    <source>
        <dbReference type="SAM" id="SignalP"/>
    </source>
</evidence>
<dbReference type="InterPro" id="IPR018247">
    <property type="entry name" value="EF_Hand_1_Ca_BS"/>
</dbReference>
<evidence type="ECO:0000313" key="6">
    <source>
        <dbReference type="EMBL" id="RAV14859.1"/>
    </source>
</evidence>
<gene>
    <name evidence="6" type="ORF">DQG23_30995</name>
</gene>
<protein>
    <recommendedName>
        <fullName evidence="8">Sugar ABC transporter substrate-binding protein</fullName>
    </recommendedName>
</protein>
<dbReference type="GO" id="GO:0055085">
    <property type="term" value="P:transmembrane transport"/>
    <property type="evidence" value="ECO:0007669"/>
    <property type="project" value="InterPro"/>
</dbReference>
<keyword evidence="7" id="KW-1185">Reference proteome</keyword>
<dbReference type="InterPro" id="IPR006059">
    <property type="entry name" value="SBP"/>
</dbReference>
<accession>A0A329M417</accession>
<keyword evidence="3 5" id="KW-0732">Signal</keyword>
<evidence type="ECO:0000256" key="1">
    <source>
        <dbReference type="ARBA" id="ARBA00008520"/>
    </source>
</evidence>
<feature type="chain" id="PRO_5038501992" description="Sugar ABC transporter substrate-binding protein" evidence="5">
    <location>
        <begin position="24"/>
        <end position="500"/>
    </location>
</feature>
<dbReference type="Pfam" id="PF01547">
    <property type="entry name" value="SBP_bac_1"/>
    <property type="match status" value="1"/>
</dbReference>
<dbReference type="RefSeq" id="WP_113034905.1">
    <property type="nucleotide sequence ID" value="NZ_QMFB01000025.1"/>
</dbReference>
<proteinExistence type="inferred from homology"/>
<evidence type="ECO:0000256" key="3">
    <source>
        <dbReference type="ARBA" id="ARBA00022729"/>
    </source>
</evidence>
<feature type="compositionally biased region" description="Basic and acidic residues" evidence="4">
    <location>
        <begin position="48"/>
        <end position="58"/>
    </location>
</feature>
<dbReference type="PANTHER" id="PTHR43649">
    <property type="entry name" value="ARABINOSE-BINDING PROTEIN-RELATED"/>
    <property type="match status" value="1"/>
</dbReference>
<dbReference type="InterPro" id="IPR006061">
    <property type="entry name" value="SBP_1_CS"/>
</dbReference>
<evidence type="ECO:0000256" key="2">
    <source>
        <dbReference type="ARBA" id="ARBA00022448"/>
    </source>
</evidence>
<feature type="compositionally biased region" description="Low complexity" evidence="4">
    <location>
        <begin position="29"/>
        <end position="45"/>
    </location>
</feature>
<dbReference type="PROSITE" id="PS01037">
    <property type="entry name" value="SBP_BACTERIAL_1"/>
    <property type="match status" value="1"/>
</dbReference>
<dbReference type="Proteomes" id="UP000250369">
    <property type="component" value="Unassembled WGS sequence"/>
</dbReference>
<dbReference type="OrthoDB" id="9798191at2"/>
<evidence type="ECO:0000256" key="4">
    <source>
        <dbReference type="SAM" id="MobiDB-lite"/>
    </source>
</evidence>
<organism evidence="6 7">
    <name type="scientific">Paenibacillus contaminans</name>
    <dbReference type="NCBI Taxonomy" id="450362"/>
    <lineage>
        <taxon>Bacteria</taxon>
        <taxon>Bacillati</taxon>
        <taxon>Bacillota</taxon>
        <taxon>Bacilli</taxon>
        <taxon>Bacillales</taxon>
        <taxon>Paenibacillaceae</taxon>
        <taxon>Paenibacillus</taxon>
    </lineage>
</organism>
<dbReference type="InterPro" id="IPR050490">
    <property type="entry name" value="Bact_solute-bd_prot1"/>
</dbReference>
<name>A0A329M417_9BACL</name>
<comment type="similarity">
    <text evidence="1">Belongs to the bacterial solute-binding protein 1 family.</text>
</comment>
<reference evidence="6 7" key="1">
    <citation type="journal article" date="2009" name="Int. J. Syst. Evol. Microbiol.">
        <title>Paenibacillus contaminans sp. nov., isolated from a contaminated laboratory plate.</title>
        <authorList>
            <person name="Chou J.H."/>
            <person name="Lee J.H."/>
            <person name="Lin M.C."/>
            <person name="Chang P.S."/>
            <person name="Arun A.B."/>
            <person name="Young C.C."/>
            <person name="Chen W.M."/>
        </authorList>
    </citation>
    <scope>NUCLEOTIDE SEQUENCE [LARGE SCALE GENOMIC DNA]</scope>
    <source>
        <strain evidence="6 7">CKOBP-6</strain>
    </source>
</reference>
<evidence type="ECO:0000313" key="7">
    <source>
        <dbReference type="Proteomes" id="UP000250369"/>
    </source>
</evidence>
<dbReference type="Gene3D" id="3.40.190.10">
    <property type="entry name" value="Periplasmic binding protein-like II"/>
    <property type="match status" value="1"/>
</dbReference>
<dbReference type="PROSITE" id="PS00018">
    <property type="entry name" value="EF_HAND_1"/>
    <property type="match status" value="1"/>
</dbReference>
<dbReference type="PANTHER" id="PTHR43649:SF12">
    <property type="entry name" value="DIACETYLCHITOBIOSE BINDING PROTEIN DASA"/>
    <property type="match status" value="1"/>
</dbReference>
<feature type="region of interest" description="Disordered" evidence="4">
    <location>
        <begin position="29"/>
        <end position="58"/>
    </location>
</feature>
<dbReference type="PROSITE" id="PS51257">
    <property type="entry name" value="PROKAR_LIPOPROTEIN"/>
    <property type="match status" value="1"/>
</dbReference>